<keyword evidence="8" id="KW-1185">Reference proteome</keyword>
<evidence type="ECO:0000256" key="3">
    <source>
        <dbReference type="ARBA" id="ARBA00022519"/>
    </source>
</evidence>
<evidence type="ECO:0000256" key="5">
    <source>
        <dbReference type="ARBA" id="ARBA00023136"/>
    </source>
</evidence>
<proteinExistence type="predicted"/>
<keyword evidence="6 7" id="KW-0012">Acyltransferase</keyword>
<reference evidence="7 8" key="1">
    <citation type="submission" date="2019-03" db="EMBL/GenBank/DDBJ databases">
        <title>Ramlibacter rhizophilus CCTCC AB2015357, whole genome shotgun sequence.</title>
        <authorList>
            <person name="Zhang X."/>
            <person name="Feng G."/>
            <person name="Zhu H."/>
        </authorList>
    </citation>
    <scope>NUCLEOTIDE SEQUENCE [LARGE SCALE GENOMIC DNA]</scope>
    <source>
        <strain evidence="7 8">CCTCC AB2015357</strain>
    </source>
</reference>
<sequence>MLPFFRLLSVFPLAVLQGLGAALGWFVFLVSPVWRRRFLDNAAQAGYGFRAVRPAVAHIGRMVGELPRLWLGRPVPVRWDGGELLDEAYAAGRGLLLLTPHLGCFEIAALAIAERHSAAHGPLTVLYRPARKPWLAPLVAASRDRPGVEPAPTTLAGVRQMIKALRQGRAVGLLPDQVPPEGMGTWAPFFGRPAYTMTLAARLAQQTGCEVRLVWGERLPWGRGFVLHCRELRTPLPAALDEAVARMNEEMERLIRECPQQYLWSYARYKPPREPAAAAVPAASQESAR</sequence>
<dbReference type="CDD" id="cd07984">
    <property type="entry name" value="LPLAT_LABLAT-like"/>
    <property type="match status" value="1"/>
</dbReference>
<comment type="caution">
    <text evidence="7">The sequence shown here is derived from an EMBL/GenBank/DDBJ whole genome shotgun (WGS) entry which is preliminary data.</text>
</comment>
<keyword evidence="4 7" id="KW-0808">Transferase</keyword>
<evidence type="ECO:0000256" key="4">
    <source>
        <dbReference type="ARBA" id="ARBA00022679"/>
    </source>
</evidence>
<accession>A0A4Z0BNS4</accession>
<keyword evidence="2" id="KW-1003">Cell membrane</keyword>
<name>A0A4Z0BNS4_9BURK</name>
<dbReference type="GO" id="GO:0016746">
    <property type="term" value="F:acyltransferase activity"/>
    <property type="evidence" value="ECO:0007669"/>
    <property type="project" value="UniProtKB-KW"/>
</dbReference>
<dbReference type="AlphaFoldDB" id="A0A4Z0BNS4"/>
<dbReference type="Pfam" id="PF03279">
    <property type="entry name" value="Lip_A_acyltrans"/>
    <property type="match status" value="1"/>
</dbReference>
<evidence type="ECO:0000256" key="6">
    <source>
        <dbReference type="ARBA" id="ARBA00023315"/>
    </source>
</evidence>
<keyword evidence="3" id="KW-0997">Cell inner membrane</keyword>
<evidence type="ECO:0000313" key="7">
    <source>
        <dbReference type="EMBL" id="TFY99588.1"/>
    </source>
</evidence>
<evidence type="ECO:0000256" key="1">
    <source>
        <dbReference type="ARBA" id="ARBA00004533"/>
    </source>
</evidence>
<dbReference type="GO" id="GO:0005886">
    <property type="term" value="C:plasma membrane"/>
    <property type="evidence" value="ECO:0007669"/>
    <property type="project" value="UniProtKB-SubCell"/>
</dbReference>
<dbReference type="GO" id="GO:0009247">
    <property type="term" value="P:glycolipid biosynthetic process"/>
    <property type="evidence" value="ECO:0007669"/>
    <property type="project" value="UniProtKB-ARBA"/>
</dbReference>
<gene>
    <name evidence="7" type="ORF">EZ242_10580</name>
</gene>
<evidence type="ECO:0000313" key="8">
    <source>
        <dbReference type="Proteomes" id="UP000297564"/>
    </source>
</evidence>
<dbReference type="Proteomes" id="UP000297564">
    <property type="component" value="Unassembled WGS sequence"/>
</dbReference>
<dbReference type="OrthoDB" id="8524027at2"/>
<dbReference type="EMBL" id="SMLL01000004">
    <property type="protein sequence ID" value="TFY99588.1"/>
    <property type="molecule type" value="Genomic_DNA"/>
</dbReference>
<protein>
    <submittedName>
        <fullName evidence="7">Lysophospholipid acyltransferase family protein</fullName>
    </submittedName>
</protein>
<dbReference type="PANTHER" id="PTHR30606">
    <property type="entry name" value="LIPID A BIOSYNTHESIS LAUROYL ACYLTRANSFERASE"/>
    <property type="match status" value="1"/>
</dbReference>
<organism evidence="7 8">
    <name type="scientific">Ramlibacter rhizophilus</name>
    <dbReference type="NCBI Taxonomy" id="1781167"/>
    <lineage>
        <taxon>Bacteria</taxon>
        <taxon>Pseudomonadati</taxon>
        <taxon>Pseudomonadota</taxon>
        <taxon>Betaproteobacteria</taxon>
        <taxon>Burkholderiales</taxon>
        <taxon>Comamonadaceae</taxon>
        <taxon>Ramlibacter</taxon>
    </lineage>
</organism>
<keyword evidence="5" id="KW-0472">Membrane</keyword>
<dbReference type="NCBIfam" id="NF006487">
    <property type="entry name" value="PRK08905.1"/>
    <property type="match status" value="1"/>
</dbReference>
<comment type="subcellular location">
    <subcellularLocation>
        <location evidence="1">Cell inner membrane</location>
    </subcellularLocation>
</comment>
<dbReference type="PIRSF" id="PIRSF026649">
    <property type="entry name" value="MsbB"/>
    <property type="match status" value="1"/>
</dbReference>
<dbReference type="RefSeq" id="WP_135285131.1">
    <property type="nucleotide sequence ID" value="NZ_SMLL01000004.1"/>
</dbReference>
<evidence type="ECO:0000256" key="2">
    <source>
        <dbReference type="ARBA" id="ARBA00022475"/>
    </source>
</evidence>
<dbReference type="PANTHER" id="PTHR30606:SF10">
    <property type="entry name" value="PHOSPHATIDYLINOSITOL MANNOSIDE ACYLTRANSFERASE"/>
    <property type="match status" value="1"/>
</dbReference>
<dbReference type="InterPro" id="IPR004960">
    <property type="entry name" value="LipA_acyltrans"/>
</dbReference>